<dbReference type="OrthoDB" id="7359894at2"/>
<keyword evidence="3 6" id="KW-0812">Transmembrane</keyword>
<reference evidence="8 10" key="1">
    <citation type="submission" date="2016-11" db="EMBL/GenBank/DDBJ databases">
        <authorList>
            <person name="Klemetsen T."/>
        </authorList>
    </citation>
    <scope>NUCLEOTIDE SEQUENCE [LARGE SCALE GENOMIC DNA]</scope>
    <source>
        <strain evidence="8">MT 2528</strain>
    </source>
</reference>
<dbReference type="PANTHER" id="PTHR33885:SF3">
    <property type="entry name" value="PHAGE SHOCK PROTEIN C"/>
    <property type="match status" value="1"/>
</dbReference>
<evidence type="ECO:0000256" key="2">
    <source>
        <dbReference type="ARBA" id="ARBA00022475"/>
    </source>
</evidence>
<feature type="transmembrane region" description="Helical" evidence="6">
    <location>
        <begin position="35"/>
        <end position="60"/>
    </location>
</feature>
<organism evidence="9 11">
    <name type="scientific">Moritella viscosa</name>
    <dbReference type="NCBI Taxonomy" id="80854"/>
    <lineage>
        <taxon>Bacteria</taxon>
        <taxon>Pseudomonadati</taxon>
        <taxon>Pseudomonadota</taxon>
        <taxon>Gammaproteobacteria</taxon>
        <taxon>Alteromonadales</taxon>
        <taxon>Moritellaceae</taxon>
        <taxon>Moritella</taxon>
    </lineage>
</organism>
<name>A0A1L0DJJ8_9GAMM</name>
<evidence type="ECO:0000259" key="7">
    <source>
        <dbReference type="Pfam" id="PF04024"/>
    </source>
</evidence>
<keyword evidence="10" id="KW-1185">Reference proteome</keyword>
<evidence type="ECO:0000256" key="3">
    <source>
        <dbReference type="ARBA" id="ARBA00022692"/>
    </source>
</evidence>
<keyword evidence="4 6" id="KW-1133">Transmembrane helix</keyword>
<dbReference type="PANTHER" id="PTHR33885">
    <property type="entry name" value="PHAGE SHOCK PROTEIN C"/>
    <property type="match status" value="1"/>
</dbReference>
<dbReference type="AlphaFoldDB" id="A0A1L0DJJ8"/>
<dbReference type="Pfam" id="PF04024">
    <property type="entry name" value="PspC"/>
    <property type="match status" value="1"/>
</dbReference>
<keyword evidence="2" id="KW-1003">Cell membrane</keyword>
<comment type="subcellular location">
    <subcellularLocation>
        <location evidence="1">Cell membrane</location>
        <topology evidence="1">Single-pass membrane protein</topology>
    </subcellularLocation>
</comment>
<dbReference type="Proteomes" id="UP000183794">
    <property type="component" value="Unassembled WGS sequence"/>
</dbReference>
<evidence type="ECO:0000256" key="6">
    <source>
        <dbReference type="SAM" id="Phobius"/>
    </source>
</evidence>
<dbReference type="InterPro" id="IPR007168">
    <property type="entry name" value="Phageshock_PspC_N"/>
</dbReference>
<dbReference type="GeneID" id="61294867"/>
<dbReference type="RefSeq" id="WP_075471326.1">
    <property type="nucleotide sequence ID" value="NZ_CAWQZC010000041.1"/>
</dbReference>
<dbReference type="EMBL" id="FPLJ01000031">
    <property type="protein sequence ID" value="SGY86838.1"/>
    <property type="molecule type" value="Genomic_DNA"/>
</dbReference>
<dbReference type="Proteomes" id="UP000182660">
    <property type="component" value="Unassembled WGS sequence"/>
</dbReference>
<evidence type="ECO:0000256" key="4">
    <source>
        <dbReference type="ARBA" id="ARBA00022989"/>
    </source>
</evidence>
<dbReference type="InterPro" id="IPR014320">
    <property type="entry name" value="Phageshock_PspC"/>
</dbReference>
<protein>
    <submittedName>
        <fullName evidence="9">Hypothetical phage shock protein C</fullName>
    </submittedName>
</protein>
<evidence type="ECO:0000313" key="8">
    <source>
        <dbReference type="EMBL" id="SGY86838.1"/>
    </source>
</evidence>
<evidence type="ECO:0000313" key="11">
    <source>
        <dbReference type="Proteomes" id="UP000183794"/>
    </source>
</evidence>
<reference evidence="9 11" key="2">
    <citation type="submission" date="2016-11" db="EMBL/GenBank/DDBJ databases">
        <authorList>
            <person name="Jaros S."/>
            <person name="Januszkiewicz K."/>
            <person name="Wedrychowicz H."/>
        </authorList>
    </citation>
    <scope>NUCLEOTIDE SEQUENCE [LARGE SCALE GENOMIC DNA]</scope>
    <source>
        <strain evidence="9">NVI 5450</strain>
    </source>
</reference>
<dbReference type="InterPro" id="IPR052027">
    <property type="entry name" value="PspC"/>
</dbReference>
<evidence type="ECO:0000256" key="1">
    <source>
        <dbReference type="ARBA" id="ARBA00004162"/>
    </source>
</evidence>
<feature type="domain" description="Phage shock protein PspC N-terminal" evidence="7">
    <location>
        <begin position="4"/>
        <end position="62"/>
    </location>
</feature>
<dbReference type="NCBIfam" id="TIGR02978">
    <property type="entry name" value="phageshock_pspC"/>
    <property type="match status" value="1"/>
</dbReference>
<gene>
    <name evidence="8" type="ORF">MT2528_1140</name>
    <name evidence="9" type="ORF">NVI5450_1110</name>
</gene>
<dbReference type="GO" id="GO:0005886">
    <property type="term" value="C:plasma membrane"/>
    <property type="evidence" value="ECO:0007669"/>
    <property type="project" value="UniProtKB-SubCell"/>
</dbReference>
<dbReference type="EMBL" id="FPLD01000036">
    <property type="protein sequence ID" value="SGY90335.1"/>
    <property type="molecule type" value="Genomic_DNA"/>
</dbReference>
<accession>A0A1L0DJJ8</accession>
<keyword evidence="5 6" id="KW-0472">Membrane</keyword>
<proteinExistence type="predicted"/>
<evidence type="ECO:0000313" key="10">
    <source>
        <dbReference type="Proteomes" id="UP000182660"/>
    </source>
</evidence>
<evidence type="ECO:0000256" key="5">
    <source>
        <dbReference type="ARBA" id="ARBA00023136"/>
    </source>
</evidence>
<sequence>MNAKSLYRDTENGKLGGVCAGLAASFGAEVWLVRLLFVSLFLFTGFFLAILIYIIACLLLDKMPIEKQQQRSIYANHSMKTKPWQQGHTAEKLLENITAELDDIDQGLQKMENYIISFSFKMDREFKQK</sequence>
<evidence type="ECO:0000313" key="9">
    <source>
        <dbReference type="EMBL" id="SGY90335.1"/>
    </source>
</evidence>